<sequence length="239" mass="27663">MEDLCVFPQVKIPAGFKILDFVKYDRTTNLEFHLKAYCLTMEKWGRNEKLFLAHFHFSLTGFAFQWYIRLGKESLRPWHDMVQAFLKQFKHSKIELTNPRYDLMLVVPFEDFPQLITMGKDIDFKTQEGHMAPLIRTQLSTMRGREIPDDPISFANHLIQPMSITLNTSALSVVPHRPTKTSPFSLNVPYLPPLLEYQKAIKLFNFRTIPSTYSPSLLASCIAIHPSISVLTCIPLIEF</sequence>
<dbReference type="PANTHER" id="PTHR33223">
    <property type="entry name" value="CCHC-TYPE DOMAIN-CONTAINING PROTEIN"/>
    <property type="match status" value="1"/>
</dbReference>
<comment type="caution">
    <text evidence="1">The sequence shown here is derived from an EMBL/GenBank/DDBJ whole genome shotgun (WGS) entry which is preliminary data.</text>
</comment>
<dbReference type="AlphaFoldDB" id="A0A834TUA8"/>
<dbReference type="EMBL" id="JAAIUW010000006">
    <property type="protein sequence ID" value="KAF7826390.1"/>
    <property type="molecule type" value="Genomic_DNA"/>
</dbReference>
<proteinExistence type="predicted"/>
<keyword evidence="2" id="KW-1185">Reference proteome</keyword>
<evidence type="ECO:0000313" key="2">
    <source>
        <dbReference type="Proteomes" id="UP000634136"/>
    </source>
</evidence>
<organism evidence="1 2">
    <name type="scientific">Senna tora</name>
    <dbReference type="NCBI Taxonomy" id="362788"/>
    <lineage>
        <taxon>Eukaryota</taxon>
        <taxon>Viridiplantae</taxon>
        <taxon>Streptophyta</taxon>
        <taxon>Embryophyta</taxon>
        <taxon>Tracheophyta</taxon>
        <taxon>Spermatophyta</taxon>
        <taxon>Magnoliopsida</taxon>
        <taxon>eudicotyledons</taxon>
        <taxon>Gunneridae</taxon>
        <taxon>Pentapetalae</taxon>
        <taxon>rosids</taxon>
        <taxon>fabids</taxon>
        <taxon>Fabales</taxon>
        <taxon>Fabaceae</taxon>
        <taxon>Caesalpinioideae</taxon>
        <taxon>Cassia clade</taxon>
        <taxon>Senna</taxon>
    </lineage>
</organism>
<dbReference type="OrthoDB" id="1750196at2759"/>
<dbReference type="Proteomes" id="UP000634136">
    <property type="component" value="Unassembled WGS sequence"/>
</dbReference>
<protein>
    <submittedName>
        <fullName evidence="1">Putative Gag-pro</fullName>
    </submittedName>
</protein>
<reference evidence="1" key="1">
    <citation type="submission" date="2020-09" db="EMBL/GenBank/DDBJ databases">
        <title>Genome-Enabled Discovery of Anthraquinone Biosynthesis in Senna tora.</title>
        <authorList>
            <person name="Kang S.-H."/>
            <person name="Pandey R.P."/>
            <person name="Lee C.-M."/>
            <person name="Sim J.-S."/>
            <person name="Jeong J.-T."/>
            <person name="Choi B.-S."/>
            <person name="Jung M."/>
            <person name="Ginzburg D."/>
            <person name="Zhao K."/>
            <person name="Won S.Y."/>
            <person name="Oh T.-J."/>
            <person name="Yu Y."/>
            <person name="Kim N.-H."/>
            <person name="Lee O.R."/>
            <person name="Lee T.-H."/>
            <person name="Bashyal P."/>
            <person name="Kim T.-S."/>
            <person name="Lee W.-H."/>
            <person name="Kawkins C."/>
            <person name="Kim C.-K."/>
            <person name="Kim J.S."/>
            <person name="Ahn B.O."/>
            <person name="Rhee S.Y."/>
            <person name="Sohng J.K."/>
        </authorList>
    </citation>
    <scope>NUCLEOTIDE SEQUENCE</scope>
    <source>
        <tissue evidence="1">Leaf</tissue>
    </source>
</reference>
<evidence type="ECO:0000313" key="1">
    <source>
        <dbReference type="EMBL" id="KAF7826390.1"/>
    </source>
</evidence>
<gene>
    <name evidence="1" type="ORF">G2W53_017554</name>
</gene>
<dbReference type="PANTHER" id="PTHR33223:SF8">
    <property type="entry name" value="OS04G0172440 PROTEIN"/>
    <property type="match status" value="1"/>
</dbReference>
<accession>A0A834TUA8</accession>
<name>A0A834TUA8_9FABA</name>